<evidence type="ECO:0000256" key="1">
    <source>
        <dbReference type="SAM" id="MobiDB-lite"/>
    </source>
</evidence>
<organism evidence="4">
    <name type="scientific">Drosophila persimilis</name>
    <name type="common">Fruit fly</name>
    <dbReference type="NCBI Taxonomy" id="7234"/>
    <lineage>
        <taxon>Eukaryota</taxon>
        <taxon>Metazoa</taxon>
        <taxon>Ecdysozoa</taxon>
        <taxon>Arthropoda</taxon>
        <taxon>Hexapoda</taxon>
        <taxon>Insecta</taxon>
        <taxon>Pterygota</taxon>
        <taxon>Neoptera</taxon>
        <taxon>Endopterygota</taxon>
        <taxon>Diptera</taxon>
        <taxon>Brachycera</taxon>
        <taxon>Muscomorpha</taxon>
        <taxon>Ephydroidea</taxon>
        <taxon>Drosophilidae</taxon>
        <taxon>Drosophila</taxon>
        <taxon>Sophophora</taxon>
    </lineage>
</organism>
<dbReference type="OrthoDB" id="5512589at2759"/>
<keyword evidence="4" id="KW-1185">Reference proteome</keyword>
<dbReference type="OMA" id="GPWLCLE"/>
<feature type="domain" description="C2H2-type" evidence="2">
    <location>
        <begin position="97"/>
        <end position="120"/>
    </location>
</feature>
<dbReference type="STRING" id="7234.B4H8T0"/>
<feature type="region of interest" description="Disordered" evidence="1">
    <location>
        <begin position="184"/>
        <end position="269"/>
    </location>
</feature>
<accession>B4H8T0</accession>
<feature type="domain" description="C2H2-type" evidence="2">
    <location>
        <begin position="130"/>
        <end position="156"/>
    </location>
</feature>
<feature type="compositionally biased region" description="Basic and acidic residues" evidence="1">
    <location>
        <begin position="224"/>
        <end position="233"/>
    </location>
</feature>
<name>B4H8T0_DROPE</name>
<proteinExistence type="predicted"/>
<dbReference type="HOGENOM" id="CLU_840115_0_0_1"/>
<evidence type="ECO:0000313" key="4">
    <source>
        <dbReference type="Proteomes" id="UP000008744"/>
    </source>
</evidence>
<reference evidence="3 4" key="1">
    <citation type="journal article" date="2007" name="Nature">
        <title>Evolution of genes and genomes on the Drosophila phylogeny.</title>
        <authorList>
            <consortium name="Drosophila 12 Genomes Consortium"/>
            <person name="Clark A.G."/>
            <person name="Eisen M.B."/>
            <person name="Smith D.R."/>
            <person name="Bergman C.M."/>
            <person name="Oliver B."/>
            <person name="Markow T.A."/>
            <person name="Kaufman T.C."/>
            <person name="Kellis M."/>
            <person name="Gelbart W."/>
            <person name="Iyer V.N."/>
            <person name="Pollard D.A."/>
            <person name="Sackton T.B."/>
            <person name="Larracuente A.M."/>
            <person name="Singh N.D."/>
            <person name="Abad J.P."/>
            <person name="Abt D.N."/>
            <person name="Adryan B."/>
            <person name="Aguade M."/>
            <person name="Akashi H."/>
            <person name="Anderson W.W."/>
            <person name="Aquadro C.F."/>
            <person name="Ardell D.H."/>
            <person name="Arguello R."/>
            <person name="Artieri C.G."/>
            <person name="Barbash D.A."/>
            <person name="Barker D."/>
            <person name="Barsanti P."/>
            <person name="Batterham P."/>
            <person name="Batzoglou S."/>
            <person name="Begun D."/>
            <person name="Bhutkar A."/>
            <person name="Blanco E."/>
            <person name="Bosak S.A."/>
            <person name="Bradley R.K."/>
            <person name="Brand A.D."/>
            <person name="Brent M.R."/>
            <person name="Brooks A.N."/>
            <person name="Brown R.H."/>
            <person name="Butlin R.K."/>
            <person name="Caggese C."/>
            <person name="Calvi B.R."/>
            <person name="Bernardo de Carvalho A."/>
            <person name="Caspi A."/>
            <person name="Castrezana S."/>
            <person name="Celniker S.E."/>
            <person name="Chang J.L."/>
            <person name="Chapple C."/>
            <person name="Chatterji S."/>
            <person name="Chinwalla A."/>
            <person name="Civetta A."/>
            <person name="Clifton S.W."/>
            <person name="Comeron J.M."/>
            <person name="Costello J.C."/>
            <person name="Coyne J.A."/>
            <person name="Daub J."/>
            <person name="David R.G."/>
            <person name="Delcher A.L."/>
            <person name="Delehaunty K."/>
            <person name="Do C.B."/>
            <person name="Ebling H."/>
            <person name="Edwards K."/>
            <person name="Eickbush T."/>
            <person name="Evans J.D."/>
            <person name="Filipski A."/>
            <person name="Findeiss S."/>
            <person name="Freyhult E."/>
            <person name="Fulton L."/>
            <person name="Fulton R."/>
            <person name="Garcia A.C."/>
            <person name="Gardiner A."/>
            <person name="Garfield D.A."/>
            <person name="Garvin B.E."/>
            <person name="Gibson G."/>
            <person name="Gilbert D."/>
            <person name="Gnerre S."/>
            <person name="Godfrey J."/>
            <person name="Good R."/>
            <person name="Gotea V."/>
            <person name="Gravely B."/>
            <person name="Greenberg A.J."/>
            <person name="Griffiths-Jones S."/>
            <person name="Gross S."/>
            <person name="Guigo R."/>
            <person name="Gustafson E.A."/>
            <person name="Haerty W."/>
            <person name="Hahn M.W."/>
            <person name="Halligan D.L."/>
            <person name="Halpern A.L."/>
            <person name="Halter G.M."/>
            <person name="Han M.V."/>
            <person name="Heger A."/>
            <person name="Hillier L."/>
            <person name="Hinrichs A.S."/>
            <person name="Holmes I."/>
            <person name="Hoskins R.A."/>
            <person name="Hubisz M.J."/>
            <person name="Hultmark D."/>
            <person name="Huntley M.A."/>
            <person name="Jaffe D.B."/>
            <person name="Jagadeeshan S."/>
            <person name="Jeck W.R."/>
            <person name="Johnson J."/>
            <person name="Jones C.D."/>
            <person name="Jordan W.C."/>
            <person name="Karpen G.H."/>
            <person name="Kataoka E."/>
            <person name="Keightley P.D."/>
            <person name="Kheradpour P."/>
            <person name="Kirkness E.F."/>
            <person name="Koerich L.B."/>
            <person name="Kristiansen K."/>
            <person name="Kudrna D."/>
            <person name="Kulathinal R.J."/>
            <person name="Kumar S."/>
            <person name="Kwok R."/>
            <person name="Lander E."/>
            <person name="Langley C.H."/>
            <person name="Lapoint R."/>
            <person name="Lazzaro B.P."/>
            <person name="Lee S.J."/>
            <person name="Levesque L."/>
            <person name="Li R."/>
            <person name="Lin C.F."/>
            <person name="Lin M.F."/>
            <person name="Lindblad-Toh K."/>
            <person name="Llopart A."/>
            <person name="Long M."/>
            <person name="Low L."/>
            <person name="Lozovsky E."/>
            <person name="Lu J."/>
            <person name="Luo M."/>
            <person name="Machado C.A."/>
            <person name="Makalowski W."/>
            <person name="Marzo M."/>
            <person name="Matsuda M."/>
            <person name="Matzkin L."/>
            <person name="McAllister B."/>
            <person name="McBride C.S."/>
            <person name="McKernan B."/>
            <person name="McKernan K."/>
            <person name="Mendez-Lago M."/>
            <person name="Minx P."/>
            <person name="Mollenhauer M.U."/>
            <person name="Montooth K."/>
            <person name="Mount S.M."/>
            <person name="Mu X."/>
            <person name="Myers E."/>
            <person name="Negre B."/>
            <person name="Newfeld S."/>
            <person name="Nielsen R."/>
            <person name="Noor M.A."/>
            <person name="O'Grady P."/>
            <person name="Pachter L."/>
            <person name="Papaceit M."/>
            <person name="Parisi M.J."/>
            <person name="Parisi M."/>
            <person name="Parts L."/>
            <person name="Pedersen J.S."/>
            <person name="Pesole G."/>
            <person name="Phillippy A.M."/>
            <person name="Ponting C.P."/>
            <person name="Pop M."/>
            <person name="Porcelli D."/>
            <person name="Powell J.R."/>
            <person name="Prohaska S."/>
            <person name="Pruitt K."/>
            <person name="Puig M."/>
            <person name="Quesneville H."/>
            <person name="Ram K.R."/>
            <person name="Rand D."/>
            <person name="Rasmussen M.D."/>
            <person name="Reed L.K."/>
            <person name="Reenan R."/>
            <person name="Reily A."/>
            <person name="Remington K.A."/>
            <person name="Rieger T.T."/>
            <person name="Ritchie M.G."/>
            <person name="Robin C."/>
            <person name="Rogers Y.H."/>
            <person name="Rohde C."/>
            <person name="Rozas J."/>
            <person name="Rubenfield M.J."/>
            <person name="Ruiz A."/>
            <person name="Russo S."/>
            <person name="Salzberg S.L."/>
            <person name="Sanchez-Gracia A."/>
            <person name="Saranga D.J."/>
            <person name="Sato H."/>
            <person name="Schaeffer S.W."/>
            <person name="Schatz M.C."/>
            <person name="Schlenke T."/>
            <person name="Schwartz R."/>
            <person name="Segarra C."/>
            <person name="Singh R.S."/>
            <person name="Sirot L."/>
            <person name="Sirota M."/>
            <person name="Sisneros N.B."/>
            <person name="Smith C.D."/>
            <person name="Smith T.F."/>
            <person name="Spieth J."/>
            <person name="Stage D.E."/>
            <person name="Stark A."/>
            <person name="Stephan W."/>
            <person name="Strausberg R.L."/>
            <person name="Strempel S."/>
            <person name="Sturgill D."/>
            <person name="Sutton G."/>
            <person name="Sutton G.G."/>
            <person name="Tao W."/>
            <person name="Teichmann S."/>
            <person name="Tobari Y.N."/>
            <person name="Tomimura Y."/>
            <person name="Tsolas J.M."/>
            <person name="Valente V.L."/>
            <person name="Venter E."/>
            <person name="Venter J.C."/>
            <person name="Vicario S."/>
            <person name="Vieira F.G."/>
            <person name="Vilella A.J."/>
            <person name="Villasante A."/>
            <person name="Walenz B."/>
            <person name="Wang J."/>
            <person name="Wasserman M."/>
            <person name="Watts T."/>
            <person name="Wilson D."/>
            <person name="Wilson R.K."/>
            <person name="Wing R.A."/>
            <person name="Wolfner M.F."/>
            <person name="Wong A."/>
            <person name="Wong G.K."/>
            <person name="Wu C.I."/>
            <person name="Wu G."/>
            <person name="Yamamoto D."/>
            <person name="Yang H.P."/>
            <person name="Yang S.P."/>
            <person name="Yorke J.A."/>
            <person name="Yoshida K."/>
            <person name="Zdobnov E."/>
            <person name="Zhang P."/>
            <person name="Zhang Y."/>
            <person name="Zimin A.V."/>
            <person name="Baldwin J."/>
            <person name="Abdouelleil A."/>
            <person name="Abdulkadir J."/>
            <person name="Abebe A."/>
            <person name="Abera B."/>
            <person name="Abreu J."/>
            <person name="Acer S.C."/>
            <person name="Aftuck L."/>
            <person name="Alexander A."/>
            <person name="An P."/>
            <person name="Anderson E."/>
            <person name="Anderson S."/>
            <person name="Arachi H."/>
            <person name="Azer M."/>
            <person name="Bachantsang P."/>
            <person name="Barry A."/>
            <person name="Bayul T."/>
            <person name="Berlin A."/>
            <person name="Bessette D."/>
            <person name="Bloom T."/>
            <person name="Blye J."/>
            <person name="Boguslavskiy L."/>
            <person name="Bonnet C."/>
            <person name="Boukhgalter B."/>
            <person name="Bourzgui I."/>
            <person name="Brown A."/>
            <person name="Cahill P."/>
            <person name="Channer S."/>
            <person name="Cheshatsang Y."/>
            <person name="Chuda L."/>
            <person name="Citroen M."/>
            <person name="Collymore A."/>
            <person name="Cooke P."/>
            <person name="Costello M."/>
            <person name="D'Aco K."/>
            <person name="Daza R."/>
            <person name="De Haan G."/>
            <person name="DeGray S."/>
            <person name="DeMaso C."/>
            <person name="Dhargay N."/>
            <person name="Dooley K."/>
            <person name="Dooley E."/>
            <person name="Doricent M."/>
            <person name="Dorje P."/>
            <person name="Dorjee K."/>
            <person name="Dupes A."/>
            <person name="Elong R."/>
            <person name="Falk J."/>
            <person name="Farina A."/>
            <person name="Faro S."/>
            <person name="Ferguson D."/>
            <person name="Fisher S."/>
            <person name="Foley C.D."/>
            <person name="Franke A."/>
            <person name="Friedrich D."/>
            <person name="Gadbois L."/>
            <person name="Gearin G."/>
            <person name="Gearin C.R."/>
            <person name="Giannoukos G."/>
            <person name="Goode T."/>
            <person name="Graham J."/>
            <person name="Grandbois E."/>
            <person name="Grewal S."/>
            <person name="Gyaltsen K."/>
            <person name="Hafez N."/>
            <person name="Hagos B."/>
            <person name="Hall J."/>
            <person name="Henson C."/>
            <person name="Hollinger A."/>
            <person name="Honan T."/>
            <person name="Huard M.D."/>
            <person name="Hughes L."/>
            <person name="Hurhula B."/>
            <person name="Husby M.E."/>
            <person name="Kamat A."/>
            <person name="Kanga B."/>
            <person name="Kashin S."/>
            <person name="Khazanovich D."/>
            <person name="Kisner P."/>
            <person name="Lance K."/>
            <person name="Lara M."/>
            <person name="Lee W."/>
            <person name="Lennon N."/>
            <person name="Letendre F."/>
            <person name="LeVine R."/>
            <person name="Lipovsky A."/>
            <person name="Liu X."/>
            <person name="Liu J."/>
            <person name="Liu S."/>
            <person name="Lokyitsang T."/>
            <person name="Lokyitsang Y."/>
            <person name="Lubonja R."/>
            <person name="Lui A."/>
            <person name="MacDonald P."/>
            <person name="Magnisalis V."/>
            <person name="Maru K."/>
            <person name="Matthews C."/>
            <person name="McCusker W."/>
            <person name="McDonough S."/>
            <person name="Mehta T."/>
            <person name="Meldrim J."/>
            <person name="Meneus L."/>
            <person name="Mihai O."/>
            <person name="Mihalev A."/>
            <person name="Mihova T."/>
            <person name="Mittelman R."/>
            <person name="Mlenga V."/>
            <person name="Montmayeur A."/>
            <person name="Mulrain L."/>
            <person name="Navidi A."/>
            <person name="Naylor J."/>
            <person name="Negash T."/>
            <person name="Nguyen T."/>
            <person name="Nguyen N."/>
            <person name="Nicol R."/>
            <person name="Norbu C."/>
            <person name="Norbu N."/>
            <person name="Novod N."/>
            <person name="O'Neill B."/>
            <person name="Osman S."/>
            <person name="Markiewicz E."/>
            <person name="Oyono O.L."/>
            <person name="Patti C."/>
            <person name="Phunkhang P."/>
            <person name="Pierre F."/>
            <person name="Priest M."/>
            <person name="Raghuraman S."/>
            <person name="Rege F."/>
            <person name="Reyes R."/>
            <person name="Rise C."/>
            <person name="Rogov P."/>
            <person name="Ross K."/>
            <person name="Ryan E."/>
            <person name="Settipalli S."/>
            <person name="Shea T."/>
            <person name="Sherpa N."/>
            <person name="Shi L."/>
            <person name="Shih D."/>
            <person name="Sparrow T."/>
            <person name="Spaulding J."/>
            <person name="Stalker J."/>
            <person name="Stange-Thomann N."/>
            <person name="Stavropoulos S."/>
            <person name="Stone C."/>
            <person name="Strader C."/>
            <person name="Tesfaye S."/>
            <person name="Thomson T."/>
            <person name="Thoulutsang Y."/>
            <person name="Thoulutsang D."/>
            <person name="Topham K."/>
            <person name="Topping I."/>
            <person name="Tsamla T."/>
            <person name="Vassiliev H."/>
            <person name="Vo A."/>
            <person name="Wangchuk T."/>
            <person name="Wangdi T."/>
            <person name="Weiand M."/>
            <person name="Wilkinson J."/>
            <person name="Wilson A."/>
            <person name="Yadav S."/>
            <person name="Young G."/>
            <person name="Yu Q."/>
            <person name="Zembek L."/>
            <person name="Zhong D."/>
            <person name="Zimmer A."/>
            <person name="Zwirko Z."/>
            <person name="Jaffe D.B."/>
            <person name="Alvarez P."/>
            <person name="Brockman W."/>
            <person name="Butler J."/>
            <person name="Chin C."/>
            <person name="Gnerre S."/>
            <person name="Grabherr M."/>
            <person name="Kleber M."/>
            <person name="Mauceli E."/>
            <person name="MacCallum I."/>
        </authorList>
    </citation>
    <scope>NUCLEOTIDE SEQUENCE [LARGE SCALE GENOMIC DNA]</scope>
    <source>
        <strain evidence="4">MSH-3 / Tucson 14011-0111.49</strain>
    </source>
</reference>
<dbReference type="SMART" id="SM00355">
    <property type="entry name" value="ZnF_C2H2"/>
    <property type="match status" value="3"/>
</dbReference>
<evidence type="ECO:0000313" key="3">
    <source>
        <dbReference type="EMBL" id="EDW35139.1"/>
    </source>
</evidence>
<gene>
    <name evidence="3" type="primary">Dper\GL24758</name>
    <name evidence="3" type="ORF">Dper_GL24758</name>
</gene>
<feature type="compositionally biased region" description="Polar residues" evidence="1">
    <location>
        <begin position="194"/>
        <end position="204"/>
    </location>
</feature>
<dbReference type="eggNOG" id="KOG1181">
    <property type="taxonomic scope" value="Eukaryota"/>
</dbReference>
<protein>
    <submittedName>
        <fullName evidence="3">GL24758</fullName>
    </submittedName>
</protein>
<evidence type="ECO:0000259" key="2">
    <source>
        <dbReference type="SMART" id="SM00355"/>
    </source>
</evidence>
<dbReference type="AlphaFoldDB" id="B4H8T0"/>
<feature type="domain" description="C2H2-type" evidence="2">
    <location>
        <begin position="67"/>
        <end position="90"/>
    </location>
</feature>
<dbReference type="Proteomes" id="UP000008744">
    <property type="component" value="Unassembled WGS sequence"/>
</dbReference>
<dbReference type="EMBL" id="CH479225">
    <property type="protein sequence ID" value="EDW35139.1"/>
    <property type="molecule type" value="Genomic_DNA"/>
</dbReference>
<sequence length="331" mass="37644">MSNKSVAIAIAKTPRAALSLVSTSHHTQSLPSQVASSASASVQKHLIDGKTMHNLYSQEAENTAGPWLCLECGIRLMSYRDFRLHLIGIHKKSIDPALCEYCGWRSGNNREKHFHMYTDHQINSPLYTFAECYLCDRKYLSNDELEAHMHECLSVHISTIEESDQDPENDDSIIYDIIIIKTEDDDEDDMPPQESFTSRQNQAVTPQQPTQTQLAHITTSDASLAKDGHRDDSCLQQAGERSGTTPHRGPWQKASPSRGFYSPSSPEYDEEKVWTVTNLSYALERDVVRLFPGEKLEDWRGNGKSVGTLYNRFRYRRRKEESSREEGEETL</sequence>
<dbReference type="InterPro" id="IPR013087">
    <property type="entry name" value="Znf_C2H2_type"/>
</dbReference>